<proteinExistence type="predicted"/>
<name>A0A1A8CCR0_NOTKA</name>
<keyword evidence="1" id="KW-0540">Nuclease</keyword>
<feature type="non-terminal residue" evidence="1">
    <location>
        <position position="73"/>
    </location>
</feature>
<evidence type="ECO:0000313" key="1">
    <source>
        <dbReference type="EMBL" id="SBP77627.1"/>
    </source>
</evidence>
<feature type="non-terminal residue" evidence="1">
    <location>
        <position position="1"/>
    </location>
</feature>
<reference evidence="1" key="1">
    <citation type="submission" date="2016-05" db="EMBL/GenBank/DDBJ databases">
        <authorList>
            <person name="Lavstsen T."/>
            <person name="Jespersen J.S."/>
        </authorList>
    </citation>
    <scope>NUCLEOTIDE SEQUENCE</scope>
    <source>
        <tissue evidence="1">Brain</tissue>
    </source>
</reference>
<protein>
    <submittedName>
        <fullName evidence="1">DDE superfamily endonuclease</fullName>
    </submittedName>
</protein>
<dbReference type="GO" id="GO:0004519">
    <property type="term" value="F:endonuclease activity"/>
    <property type="evidence" value="ECO:0007669"/>
    <property type="project" value="UniProtKB-KW"/>
</dbReference>
<keyword evidence="1" id="KW-0255">Endonuclease</keyword>
<accession>A0A1A8CCR0</accession>
<sequence length="73" mass="8594">VWGSSMLIQRLPMWNSTYLPEELNDYCFFFLQTLGPISQYLGHICKTLHTVCTTEVYVGQTEDQLSLLWHKMH</sequence>
<organism evidence="1">
    <name type="scientific">Nothobranchius kadleci</name>
    <name type="common">African annual killifish</name>
    <dbReference type="NCBI Taxonomy" id="1051664"/>
    <lineage>
        <taxon>Eukaryota</taxon>
        <taxon>Metazoa</taxon>
        <taxon>Chordata</taxon>
        <taxon>Craniata</taxon>
        <taxon>Vertebrata</taxon>
        <taxon>Euteleostomi</taxon>
        <taxon>Actinopterygii</taxon>
        <taxon>Neopterygii</taxon>
        <taxon>Teleostei</taxon>
        <taxon>Neoteleostei</taxon>
        <taxon>Acanthomorphata</taxon>
        <taxon>Ovalentaria</taxon>
        <taxon>Atherinomorphae</taxon>
        <taxon>Cyprinodontiformes</taxon>
        <taxon>Nothobranchiidae</taxon>
        <taxon>Nothobranchius</taxon>
    </lineage>
</organism>
<keyword evidence="1" id="KW-0378">Hydrolase</keyword>
<gene>
    <name evidence="1" type="primary">Nfu_g_1_024714</name>
</gene>
<dbReference type="AlphaFoldDB" id="A0A1A8CCR0"/>
<dbReference type="EMBL" id="HADZ01013686">
    <property type="protein sequence ID" value="SBP77627.1"/>
    <property type="molecule type" value="Transcribed_RNA"/>
</dbReference>
<reference evidence="1" key="2">
    <citation type="submission" date="2016-06" db="EMBL/GenBank/DDBJ databases">
        <title>The genome of a short-lived fish provides insights into sex chromosome evolution and the genetic control of aging.</title>
        <authorList>
            <person name="Reichwald K."/>
            <person name="Felder M."/>
            <person name="Petzold A."/>
            <person name="Koch P."/>
            <person name="Groth M."/>
            <person name="Platzer M."/>
        </authorList>
    </citation>
    <scope>NUCLEOTIDE SEQUENCE</scope>
    <source>
        <tissue evidence="1">Brain</tissue>
    </source>
</reference>